<dbReference type="PANTHER" id="PTHR21666:SF289">
    <property type="entry name" value="L-ALA--D-GLU ENDOPEPTIDASE"/>
    <property type="match status" value="1"/>
</dbReference>
<evidence type="ECO:0000256" key="3">
    <source>
        <dbReference type="SAM" id="SignalP"/>
    </source>
</evidence>
<dbReference type="InterPro" id="IPR016047">
    <property type="entry name" value="M23ase_b-sheet_dom"/>
</dbReference>
<feature type="coiled-coil region" evidence="2">
    <location>
        <begin position="152"/>
        <end position="242"/>
    </location>
</feature>
<dbReference type="AlphaFoldDB" id="D7CPI9"/>
<dbReference type="MEROPS" id="M23.009"/>
<dbReference type="eggNOG" id="COG4942">
    <property type="taxonomic scope" value="Bacteria"/>
</dbReference>
<sequence length="377" mass="42555">MKEHAKGLIACLTLVFFLAALFPAYAGQLEEKQKELRSIQQEIAKRRDQIKKAKQQEKDIMKQIEVIENGMEETRKEIQSLDKQVSVVEGDIDSIQRDIQKAEAHLNEQTDYLAQRLVTVYETGDVSYLEVLLDSTDIVDFLTRYDLLKEIVSQDMQLIEEIQAERADLEQKKKLLEAKKSDLLYTKQKREAQAEFLEEQAGMKQEVLNQVQNQREQYEKALEELEETSRELERLIRSLQKPESAYQGTGIFCWPAPGYTRVTSEYGMRYHPILGIRKLHTGIDIGAPYGARVVAADGGTVIYTGRMGGYGNTIVVDHGGGVSTLYAHLSAYRTSTGARVDKGDTIGLVGSTGWSTGAHLHFEVRKNGTPVDPRGWI</sequence>
<dbReference type="PANTHER" id="PTHR21666">
    <property type="entry name" value="PEPTIDASE-RELATED"/>
    <property type="match status" value="1"/>
</dbReference>
<keyword evidence="7" id="KW-1185">Reference proteome</keyword>
<dbReference type="Gene3D" id="2.70.70.10">
    <property type="entry name" value="Glucose Permease (Domain IIA)"/>
    <property type="match status" value="1"/>
</dbReference>
<reference evidence="6 7" key="2">
    <citation type="journal article" date="2010" name="Stand. Genomic Sci.">
        <title>Complete genome sequence of Syntrophothermus lipocalidus type strain (TGB-C1).</title>
        <authorList>
            <person name="Djao O.D."/>
            <person name="Zhang X."/>
            <person name="Lucas S."/>
            <person name="Lapidus A."/>
            <person name="Del Rio T.G."/>
            <person name="Nolan M."/>
            <person name="Tice H."/>
            <person name="Cheng J.F."/>
            <person name="Han C."/>
            <person name="Tapia R."/>
            <person name="Goodwin L."/>
            <person name="Pitluck S."/>
            <person name="Liolios K."/>
            <person name="Ivanova N."/>
            <person name="Mavromatis K."/>
            <person name="Mikhailova N."/>
            <person name="Ovchinnikova G."/>
            <person name="Pati A."/>
            <person name="Brambilla E."/>
            <person name="Chen A."/>
            <person name="Palaniappan K."/>
            <person name="Land M."/>
            <person name="Hauser L."/>
            <person name="Chang Y.J."/>
            <person name="Jeffries C.D."/>
            <person name="Rohde M."/>
            <person name="Sikorski J."/>
            <person name="Spring S."/>
            <person name="Goker M."/>
            <person name="Detter J.C."/>
            <person name="Woyke T."/>
            <person name="Bristow J."/>
            <person name="Eisen J.A."/>
            <person name="Markowitz V."/>
            <person name="Hugenholtz P."/>
            <person name="Kyrpides N.C."/>
            <person name="Klenk H.P."/>
        </authorList>
    </citation>
    <scope>NUCLEOTIDE SEQUENCE [LARGE SCALE GENOMIC DNA]</scope>
    <source>
        <strain evidence="7">DSM 12680 / TGB-C1</strain>
    </source>
</reference>
<evidence type="ECO:0000313" key="7">
    <source>
        <dbReference type="Proteomes" id="UP000000378"/>
    </source>
</evidence>
<evidence type="ECO:0000313" key="6">
    <source>
        <dbReference type="EMBL" id="ADI02624.1"/>
    </source>
</evidence>
<evidence type="ECO:0000259" key="5">
    <source>
        <dbReference type="Pfam" id="PF24568"/>
    </source>
</evidence>
<feature type="coiled-coil region" evidence="2">
    <location>
        <begin position="29"/>
        <end position="112"/>
    </location>
</feature>
<keyword evidence="1 3" id="KW-0732">Signal</keyword>
<dbReference type="OrthoDB" id="9814460at2"/>
<dbReference type="GO" id="GO:0004222">
    <property type="term" value="F:metalloendopeptidase activity"/>
    <property type="evidence" value="ECO:0007669"/>
    <property type="project" value="TreeGrafter"/>
</dbReference>
<dbReference type="STRING" id="643648.Slip_1870"/>
<proteinExistence type="predicted"/>
<feature type="signal peptide" evidence="3">
    <location>
        <begin position="1"/>
        <end position="26"/>
    </location>
</feature>
<dbReference type="HOGENOM" id="CLU_029425_4_3_9"/>
<dbReference type="Pfam" id="PF01551">
    <property type="entry name" value="Peptidase_M23"/>
    <property type="match status" value="1"/>
</dbReference>
<dbReference type="SUPFAM" id="SSF57997">
    <property type="entry name" value="Tropomyosin"/>
    <property type="match status" value="1"/>
</dbReference>
<accession>D7CPI9</accession>
<feature type="domain" description="Peptidoglycan hydrolase PcsB coiled-coil" evidence="5">
    <location>
        <begin position="99"/>
        <end position="172"/>
    </location>
</feature>
<dbReference type="Pfam" id="PF24568">
    <property type="entry name" value="CC_PcsB"/>
    <property type="match status" value="1"/>
</dbReference>
<feature type="chain" id="PRO_5038856722" evidence="3">
    <location>
        <begin position="27"/>
        <end position="377"/>
    </location>
</feature>
<name>D7CPI9_SYNLT</name>
<dbReference type="InterPro" id="IPR050570">
    <property type="entry name" value="Cell_wall_metabolism_enzyme"/>
</dbReference>
<evidence type="ECO:0000256" key="1">
    <source>
        <dbReference type="ARBA" id="ARBA00022729"/>
    </source>
</evidence>
<dbReference type="Gene3D" id="6.10.250.3150">
    <property type="match status" value="1"/>
</dbReference>
<evidence type="ECO:0000256" key="2">
    <source>
        <dbReference type="SAM" id="Coils"/>
    </source>
</evidence>
<dbReference type="Proteomes" id="UP000000378">
    <property type="component" value="Chromosome"/>
</dbReference>
<dbReference type="SUPFAM" id="SSF51261">
    <property type="entry name" value="Duplicated hybrid motif"/>
    <property type="match status" value="1"/>
</dbReference>
<feature type="domain" description="M23ase beta-sheet core" evidence="4">
    <location>
        <begin position="279"/>
        <end position="373"/>
    </location>
</feature>
<dbReference type="KEGG" id="slp:Slip_1870"/>
<protein>
    <submittedName>
        <fullName evidence="6">Peptidase M23</fullName>
    </submittedName>
</protein>
<organism evidence="6 7">
    <name type="scientific">Syntrophothermus lipocalidus (strain DSM 12680 / TGB-C1)</name>
    <dbReference type="NCBI Taxonomy" id="643648"/>
    <lineage>
        <taxon>Bacteria</taxon>
        <taxon>Bacillati</taxon>
        <taxon>Bacillota</taxon>
        <taxon>Clostridia</taxon>
        <taxon>Eubacteriales</taxon>
        <taxon>Syntrophomonadaceae</taxon>
        <taxon>Syntrophothermus</taxon>
    </lineage>
</organism>
<keyword evidence="2" id="KW-0175">Coiled coil</keyword>
<evidence type="ECO:0000259" key="4">
    <source>
        <dbReference type="Pfam" id="PF01551"/>
    </source>
</evidence>
<dbReference type="RefSeq" id="WP_013176026.1">
    <property type="nucleotide sequence ID" value="NC_014220.1"/>
</dbReference>
<reference evidence="7" key="1">
    <citation type="journal article" date="2010" name="Stand. Genomic Sci.">
        <title>Complete genome sequence of Syntrophothermus lipocalidus type strain (TGB-C1T).</title>
        <authorList>
            <consortium name="US DOE Joint Genome Institute (JGI-PGF)"/>
            <person name="Djao O."/>
            <person name="Zhang X."/>
            <person name="Lucas S."/>
            <person name="Lapidus A."/>
            <person name="Glavina Del Rio T."/>
            <person name="Nolan M."/>
            <person name="Tice H."/>
            <person name="Cheng J."/>
            <person name="Han C."/>
            <person name="Tapia R."/>
            <person name="Goodwin L."/>
            <person name="Pitluck S."/>
            <person name="Liolios K."/>
            <person name="Ivanova N."/>
            <person name="Mavromatis K."/>
            <person name="Mikhailova N."/>
            <person name="Ovchinnikova G."/>
            <person name="Pati A."/>
            <person name="Brambilla E."/>
            <person name="Chen A."/>
            <person name="Palaniappan K."/>
            <person name="Land M."/>
            <person name="Hauser L."/>
            <person name="Chang Y."/>
            <person name="Jeffries C."/>
            <person name="Rohde M."/>
            <person name="Sikorski J."/>
            <person name="Spring S."/>
            <person name="Goker M."/>
            <person name="Detter J."/>
            <person name="Woyke T."/>
            <person name="Bristow J."/>
            <person name="Eisen J."/>
            <person name="Markowitz V."/>
            <person name="Hugenholtz P."/>
            <person name="Kyrpides N."/>
            <person name="Klenk H."/>
        </authorList>
    </citation>
    <scope>NUCLEOTIDE SEQUENCE [LARGE SCALE GENOMIC DNA]</scope>
    <source>
        <strain evidence="7">DSM 12680 / TGB-C1</strain>
    </source>
</reference>
<dbReference type="InterPro" id="IPR011055">
    <property type="entry name" value="Dup_hybrid_motif"/>
</dbReference>
<dbReference type="CDD" id="cd12797">
    <property type="entry name" value="M23_peptidase"/>
    <property type="match status" value="1"/>
</dbReference>
<dbReference type="EMBL" id="CP002048">
    <property type="protein sequence ID" value="ADI02624.1"/>
    <property type="molecule type" value="Genomic_DNA"/>
</dbReference>
<gene>
    <name evidence="6" type="ordered locus">Slip_1870</name>
</gene>
<dbReference type="InterPro" id="IPR057309">
    <property type="entry name" value="PcsB_CC"/>
</dbReference>